<sequence>IIKVATQGRRDMDQWFTTYELSLSLNGQHWMSYPDEHGVTKVFTGNSDRSTVVNNSLTSYPYARLVRIIYKTWKNHASLRAELYGCLL</sequence>
<dbReference type="AlphaFoldDB" id="A7SQC0"/>
<proteinExistence type="predicted"/>
<dbReference type="EMBL" id="DS469743">
    <property type="protein sequence ID" value="EDO34102.1"/>
    <property type="molecule type" value="Genomic_DNA"/>
</dbReference>
<dbReference type="Gene3D" id="2.60.120.260">
    <property type="entry name" value="Galactose-binding domain-like"/>
    <property type="match status" value="1"/>
</dbReference>
<feature type="domain" description="F5/8 type C" evidence="1">
    <location>
        <begin position="1"/>
        <end position="86"/>
    </location>
</feature>
<dbReference type="PhylomeDB" id="A7SQC0"/>
<dbReference type="InterPro" id="IPR000421">
    <property type="entry name" value="FA58C"/>
</dbReference>
<dbReference type="InParanoid" id="A7SQC0"/>
<keyword evidence="3" id="KW-1185">Reference proteome</keyword>
<dbReference type="HOGENOM" id="CLU_030066_5_0_1"/>
<reference evidence="2 3" key="1">
    <citation type="journal article" date="2007" name="Science">
        <title>Sea anemone genome reveals ancestral eumetazoan gene repertoire and genomic organization.</title>
        <authorList>
            <person name="Putnam N.H."/>
            <person name="Srivastava M."/>
            <person name="Hellsten U."/>
            <person name="Dirks B."/>
            <person name="Chapman J."/>
            <person name="Salamov A."/>
            <person name="Terry A."/>
            <person name="Shapiro H."/>
            <person name="Lindquist E."/>
            <person name="Kapitonov V.V."/>
            <person name="Jurka J."/>
            <person name="Genikhovich G."/>
            <person name="Grigoriev I.V."/>
            <person name="Lucas S.M."/>
            <person name="Steele R.E."/>
            <person name="Finnerty J.R."/>
            <person name="Technau U."/>
            <person name="Martindale M.Q."/>
            <person name="Rokhsar D.S."/>
        </authorList>
    </citation>
    <scope>NUCLEOTIDE SEQUENCE [LARGE SCALE GENOMIC DNA]</scope>
    <source>
        <strain evidence="3">CH2 X CH6</strain>
    </source>
</reference>
<dbReference type="OMA" id="LCAGRCE"/>
<gene>
    <name evidence="2" type="ORF">NEMVEDRAFT_v1g127360</name>
</gene>
<dbReference type="InterPro" id="IPR008979">
    <property type="entry name" value="Galactose-bd-like_sf"/>
</dbReference>
<dbReference type="PANTHER" id="PTHR24543">
    <property type="entry name" value="MULTICOPPER OXIDASE-RELATED"/>
    <property type="match status" value="1"/>
</dbReference>
<evidence type="ECO:0000313" key="3">
    <source>
        <dbReference type="Proteomes" id="UP000001593"/>
    </source>
</evidence>
<evidence type="ECO:0000259" key="1">
    <source>
        <dbReference type="PROSITE" id="PS50022"/>
    </source>
</evidence>
<dbReference type="PANTHER" id="PTHR24543:SF335">
    <property type="entry name" value="EGF-LIKE REPEAT AND DISCOIDIN I-LIKE DOMAIN-CONTAINING PROTEIN 3"/>
    <property type="match status" value="1"/>
</dbReference>
<protein>
    <recommendedName>
        <fullName evidence="1">F5/8 type C domain-containing protein</fullName>
    </recommendedName>
</protein>
<accession>A7SQC0</accession>
<name>A7SQC0_NEMVE</name>
<dbReference type="SUPFAM" id="SSF49785">
    <property type="entry name" value="Galactose-binding domain-like"/>
    <property type="match status" value="1"/>
</dbReference>
<dbReference type="Pfam" id="PF00754">
    <property type="entry name" value="F5_F8_type_C"/>
    <property type="match status" value="1"/>
</dbReference>
<dbReference type="STRING" id="45351.A7SQC0"/>
<organism evidence="2 3">
    <name type="scientific">Nematostella vectensis</name>
    <name type="common">Starlet sea anemone</name>
    <dbReference type="NCBI Taxonomy" id="45351"/>
    <lineage>
        <taxon>Eukaryota</taxon>
        <taxon>Metazoa</taxon>
        <taxon>Cnidaria</taxon>
        <taxon>Anthozoa</taxon>
        <taxon>Hexacorallia</taxon>
        <taxon>Actiniaria</taxon>
        <taxon>Edwardsiidae</taxon>
        <taxon>Nematostella</taxon>
    </lineage>
</organism>
<dbReference type="Proteomes" id="UP000001593">
    <property type="component" value="Unassembled WGS sequence"/>
</dbReference>
<feature type="non-terminal residue" evidence="2">
    <location>
        <position position="88"/>
    </location>
</feature>
<evidence type="ECO:0000313" key="2">
    <source>
        <dbReference type="EMBL" id="EDO34102.1"/>
    </source>
</evidence>
<dbReference type="PROSITE" id="PS50022">
    <property type="entry name" value="FA58C_3"/>
    <property type="match status" value="1"/>
</dbReference>